<evidence type="ECO:0000313" key="6">
    <source>
        <dbReference type="Proteomes" id="UP000243723"/>
    </source>
</evidence>
<dbReference type="Gene3D" id="3.90.180.10">
    <property type="entry name" value="Medium-chain alcohol dehydrogenases, catalytic domain"/>
    <property type="match status" value="1"/>
</dbReference>
<dbReference type="Proteomes" id="UP000243723">
    <property type="component" value="Unassembled WGS sequence"/>
</dbReference>
<keyword evidence="3" id="KW-0560">Oxidoreductase</keyword>
<dbReference type="SUPFAM" id="SSF50129">
    <property type="entry name" value="GroES-like"/>
    <property type="match status" value="1"/>
</dbReference>
<dbReference type="InterPro" id="IPR036291">
    <property type="entry name" value="NAD(P)-bd_dom_sf"/>
</dbReference>
<organism evidence="5 6">
    <name type="scientific">Elsinoe australis</name>
    <dbReference type="NCBI Taxonomy" id="40998"/>
    <lineage>
        <taxon>Eukaryota</taxon>
        <taxon>Fungi</taxon>
        <taxon>Dikarya</taxon>
        <taxon>Ascomycota</taxon>
        <taxon>Pezizomycotina</taxon>
        <taxon>Dothideomycetes</taxon>
        <taxon>Dothideomycetidae</taxon>
        <taxon>Myriangiales</taxon>
        <taxon>Elsinoaceae</taxon>
        <taxon>Elsinoe</taxon>
    </lineage>
</organism>
<evidence type="ECO:0000256" key="1">
    <source>
        <dbReference type="ARBA" id="ARBA00008072"/>
    </source>
</evidence>
<comment type="caution">
    <text evidence="5">The sequence shown here is derived from an EMBL/GenBank/DDBJ whole genome shotgun (WGS) entry which is preliminary data.</text>
</comment>
<comment type="subunit">
    <text evidence="2">Monomer.</text>
</comment>
<dbReference type="InterPro" id="IPR011032">
    <property type="entry name" value="GroES-like_sf"/>
</dbReference>
<proteinExistence type="inferred from homology"/>
<evidence type="ECO:0000259" key="4">
    <source>
        <dbReference type="SMART" id="SM00829"/>
    </source>
</evidence>
<dbReference type="GO" id="GO:0016651">
    <property type="term" value="F:oxidoreductase activity, acting on NAD(P)H"/>
    <property type="evidence" value="ECO:0007669"/>
    <property type="project" value="InterPro"/>
</dbReference>
<dbReference type="SMART" id="SM00829">
    <property type="entry name" value="PKS_ER"/>
    <property type="match status" value="1"/>
</dbReference>
<evidence type="ECO:0000256" key="2">
    <source>
        <dbReference type="ARBA" id="ARBA00011245"/>
    </source>
</evidence>
<comment type="similarity">
    <text evidence="1">Belongs to the zinc-containing alcohol dehydrogenase family.</text>
</comment>
<dbReference type="AlphaFoldDB" id="A0A2P8AIL5"/>
<sequence length="354" mass="37867">MKEAIIKAGPKVEIHDIPIPKPEPDQIVIKVVVSGSNPKDWKVPEWMGMESNQGDDIAGYVHELGPGAAEYGFKVGDRVAAFHEMRTPGGSYAEYGLAWAHTTFHLPDKTSFEEGASLPLAVLTAAVGLYARLGLPSPWTPTTKEIPLVVYGGASAVGGYVIKYAQLSNIHPIIAVAGRGTSFVEGLIDRSKGDTIIDYREGDEAVVKGIKDALKGKKLEYAYDAVSEKGSFTNICKVLEPNGHITLVLPGRDYSGIPDTVDKTTTSVGSVHVDGSKEQPAMYGFTQPDNRDLGYVHCQWLTRALKDGTFSGHPTEVVPGGLDGIEGALKNLKEGKASAVKYVFRIADTTGLSA</sequence>
<dbReference type="CDD" id="cd08249">
    <property type="entry name" value="enoyl_reductase_like"/>
    <property type="match status" value="1"/>
</dbReference>
<dbReference type="InterPro" id="IPR020843">
    <property type="entry name" value="ER"/>
</dbReference>
<evidence type="ECO:0000256" key="3">
    <source>
        <dbReference type="ARBA" id="ARBA00023002"/>
    </source>
</evidence>
<dbReference type="PANTHER" id="PTHR45348">
    <property type="entry name" value="HYPOTHETICAL OXIDOREDUCTASE (EUROFUNG)"/>
    <property type="match status" value="1"/>
</dbReference>
<dbReference type="OrthoDB" id="3233595at2759"/>
<protein>
    <recommendedName>
        <fullName evidence="4">Enoyl reductase (ER) domain-containing protein</fullName>
    </recommendedName>
</protein>
<name>A0A2P8AIL5_9PEZI</name>
<dbReference type="Gene3D" id="3.40.50.720">
    <property type="entry name" value="NAD(P)-binding Rossmann-like Domain"/>
    <property type="match status" value="1"/>
</dbReference>
<dbReference type="STRING" id="40998.A0A2P8AIL5"/>
<accession>A0A2P8AIL5</accession>
<gene>
    <name evidence="5" type="ORF">B9Z65_446</name>
</gene>
<dbReference type="SUPFAM" id="SSF51735">
    <property type="entry name" value="NAD(P)-binding Rossmann-fold domains"/>
    <property type="match status" value="1"/>
</dbReference>
<keyword evidence="6" id="KW-1185">Reference proteome</keyword>
<dbReference type="EMBL" id="NHZQ01000003">
    <property type="protein sequence ID" value="PSK60296.1"/>
    <property type="molecule type" value="Genomic_DNA"/>
</dbReference>
<dbReference type="PANTHER" id="PTHR45348:SF5">
    <property type="entry name" value="OXIDOREDUCTASE, PUTATIVE (AFU_ORTHOLOGUE AFUA_8G01420)-RELATED"/>
    <property type="match status" value="1"/>
</dbReference>
<dbReference type="InterPro" id="IPR047122">
    <property type="entry name" value="Trans-enoyl_RdTase-like"/>
</dbReference>
<evidence type="ECO:0000313" key="5">
    <source>
        <dbReference type="EMBL" id="PSK60296.1"/>
    </source>
</evidence>
<feature type="domain" description="Enoyl reductase (ER)" evidence="4">
    <location>
        <begin position="9"/>
        <end position="340"/>
    </location>
</feature>
<dbReference type="InterPro" id="IPR013154">
    <property type="entry name" value="ADH-like_N"/>
</dbReference>
<dbReference type="Pfam" id="PF08240">
    <property type="entry name" value="ADH_N"/>
    <property type="match status" value="1"/>
</dbReference>
<reference evidence="5 6" key="1">
    <citation type="submission" date="2017-05" db="EMBL/GenBank/DDBJ databases">
        <title>Draft genome sequence of Elsinoe australis.</title>
        <authorList>
            <person name="Cheng Q."/>
        </authorList>
    </citation>
    <scope>NUCLEOTIDE SEQUENCE [LARGE SCALE GENOMIC DNA]</scope>
    <source>
        <strain evidence="5 6">NL1</strain>
    </source>
</reference>